<comment type="catalytic activity">
    <reaction evidence="8">
        <text>apo-[ACP] + CoA = holo-[ACP] + adenosine 3',5'-bisphosphate + H(+)</text>
        <dbReference type="Rhea" id="RHEA:12068"/>
        <dbReference type="Rhea" id="RHEA-COMP:9685"/>
        <dbReference type="Rhea" id="RHEA-COMP:9690"/>
        <dbReference type="ChEBI" id="CHEBI:15378"/>
        <dbReference type="ChEBI" id="CHEBI:29999"/>
        <dbReference type="ChEBI" id="CHEBI:57287"/>
        <dbReference type="ChEBI" id="CHEBI:58343"/>
        <dbReference type="ChEBI" id="CHEBI:64479"/>
        <dbReference type="EC" id="2.7.8.7"/>
    </reaction>
</comment>
<dbReference type="AlphaFoldDB" id="A0A4S4FKP5"/>
<dbReference type="GO" id="GO:0006633">
    <property type="term" value="P:fatty acid biosynthetic process"/>
    <property type="evidence" value="ECO:0007669"/>
    <property type="project" value="UniProtKB-UniRule"/>
</dbReference>
<evidence type="ECO:0000256" key="3">
    <source>
        <dbReference type="ARBA" id="ARBA00022723"/>
    </source>
</evidence>
<dbReference type="InterPro" id="IPR002582">
    <property type="entry name" value="ACPS"/>
</dbReference>
<dbReference type="RefSeq" id="WP_136428074.1">
    <property type="nucleotide sequence ID" value="NZ_SSSM01000005.1"/>
</dbReference>
<dbReference type="InterPro" id="IPR037143">
    <property type="entry name" value="4-PPantetheinyl_Trfase_dom_sf"/>
</dbReference>
<keyword evidence="3 8" id="KW-0479">Metal-binding</keyword>
<evidence type="ECO:0000256" key="4">
    <source>
        <dbReference type="ARBA" id="ARBA00022832"/>
    </source>
</evidence>
<evidence type="ECO:0000313" key="11">
    <source>
        <dbReference type="Proteomes" id="UP000309133"/>
    </source>
</evidence>
<dbReference type="EMBL" id="SSSM01000005">
    <property type="protein sequence ID" value="THG29746.1"/>
    <property type="molecule type" value="Genomic_DNA"/>
</dbReference>
<dbReference type="NCBIfam" id="TIGR00556">
    <property type="entry name" value="pantethn_trn"/>
    <property type="match status" value="1"/>
</dbReference>
<comment type="caution">
    <text evidence="10">The sequence shown here is derived from an EMBL/GenBank/DDBJ whole genome shotgun (WGS) entry which is preliminary data.</text>
</comment>
<reference evidence="10 11" key="1">
    <citation type="submission" date="2019-04" db="EMBL/GenBank/DDBJ databases">
        <authorList>
            <person name="Jiang L."/>
        </authorList>
    </citation>
    <scope>NUCLEOTIDE SEQUENCE [LARGE SCALE GENOMIC DNA]</scope>
    <source>
        <strain evidence="10 11">YIM 131853</strain>
    </source>
</reference>
<keyword evidence="6 8" id="KW-0443">Lipid metabolism</keyword>
<comment type="similarity">
    <text evidence="8">Belongs to the P-Pant transferase superfamily. AcpS family.</text>
</comment>
<keyword evidence="2 8" id="KW-0808">Transferase</keyword>
<gene>
    <name evidence="8" type="primary">acpS</name>
    <name evidence="10" type="ORF">E6C64_13855</name>
</gene>
<dbReference type="Proteomes" id="UP000309133">
    <property type="component" value="Unassembled WGS sequence"/>
</dbReference>
<sequence length="125" mass="13318">MIVGVGVDIVGIERFGRSLERTPALRDRLFASSELSRSDGTPRTAASLAARFAAKEALMKAVGDTIDFRWHDMVVHADDEGNPDFLLTGVVAATAERRGITSVHLSLSHDAGSAIAFVVAEGDPR</sequence>
<evidence type="ECO:0000313" key="10">
    <source>
        <dbReference type="EMBL" id="THG29746.1"/>
    </source>
</evidence>
<dbReference type="NCBIfam" id="TIGR00516">
    <property type="entry name" value="acpS"/>
    <property type="match status" value="1"/>
</dbReference>
<organism evidence="10 11">
    <name type="scientific">Naasia lichenicola</name>
    <dbReference type="NCBI Taxonomy" id="2565933"/>
    <lineage>
        <taxon>Bacteria</taxon>
        <taxon>Bacillati</taxon>
        <taxon>Actinomycetota</taxon>
        <taxon>Actinomycetes</taxon>
        <taxon>Micrococcales</taxon>
        <taxon>Microbacteriaceae</taxon>
        <taxon>Naasia</taxon>
    </lineage>
</organism>
<keyword evidence="11" id="KW-1185">Reference proteome</keyword>
<dbReference type="GO" id="GO:0000287">
    <property type="term" value="F:magnesium ion binding"/>
    <property type="evidence" value="ECO:0007669"/>
    <property type="project" value="UniProtKB-UniRule"/>
</dbReference>
<proteinExistence type="inferred from homology"/>
<dbReference type="SUPFAM" id="SSF56214">
    <property type="entry name" value="4'-phosphopantetheinyl transferase"/>
    <property type="match status" value="1"/>
</dbReference>
<evidence type="ECO:0000256" key="2">
    <source>
        <dbReference type="ARBA" id="ARBA00022679"/>
    </source>
</evidence>
<dbReference type="NCBIfam" id="NF000832">
    <property type="entry name" value="PRK00070.3-2"/>
    <property type="match status" value="1"/>
</dbReference>
<feature type="binding site" evidence="8">
    <location>
        <position position="8"/>
    </location>
    <ligand>
        <name>Mg(2+)</name>
        <dbReference type="ChEBI" id="CHEBI:18420"/>
    </ligand>
</feature>
<dbReference type="Gene3D" id="3.90.470.20">
    <property type="entry name" value="4'-phosphopantetheinyl transferase domain"/>
    <property type="match status" value="1"/>
</dbReference>
<comment type="cofactor">
    <cofactor evidence="8">
        <name>Mg(2+)</name>
        <dbReference type="ChEBI" id="CHEBI:18420"/>
    </cofactor>
</comment>
<protein>
    <recommendedName>
        <fullName evidence="8">Holo-[acyl-carrier-protein] synthase</fullName>
        <shortName evidence="8">Holo-ACP synthase</shortName>
        <ecNumber evidence="8">2.7.8.7</ecNumber>
    </recommendedName>
    <alternativeName>
        <fullName evidence="8">4'-phosphopantetheinyl transferase AcpS</fullName>
    </alternativeName>
</protein>
<dbReference type="Pfam" id="PF01648">
    <property type="entry name" value="ACPS"/>
    <property type="match status" value="1"/>
</dbReference>
<dbReference type="OrthoDB" id="517356at2"/>
<comment type="subcellular location">
    <subcellularLocation>
        <location evidence="8">Cytoplasm</location>
    </subcellularLocation>
</comment>
<dbReference type="InterPro" id="IPR004568">
    <property type="entry name" value="Ppantetheine-prot_Trfase_dom"/>
</dbReference>
<dbReference type="EC" id="2.7.8.7" evidence="8"/>
<evidence type="ECO:0000259" key="9">
    <source>
        <dbReference type="Pfam" id="PF01648"/>
    </source>
</evidence>
<name>A0A4S4FKP5_9MICO</name>
<keyword evidence="4 8" id="KW-0276">Fatty acid metabolism</keyword>
<evidence type="ECO:0000256" key="5">
    <source>
        <dbReference type="ARBA" id="ARBA00022842"/>
    </source>
</evidence>
<feature type="domain" description="4'-phosphopantetheinyl transferase" evidence="9">
    <location>
        <begin position="4"/>
        <end position="90"/>
    </location>
</feature>
<keyword evidence="1 8" id="KW-0444">Lipid biosynthesis</keyword>
<evidence type="ECO:0000256" key="1">
    <source>
        <dbReference type="ARBA" id="ARBA00022516"/>
    </source>
</evidence>
<dbReference type="GO" id="GO:0005737">
    <property type="term" value="C:cytoplasm"/>
    <property type="evidence" value="ECO:0007669"/>
    <property type="project" value="UniProtKB-SubCell"/>
</dbReference>
<comment type="function">
    <text evidence="8">Transfers the 4'-phosphopantetheine moiety from coenzyme A to a Ser of acyl-carrier-protein.</text>
</comment>
<dbReference type="GO" id="GO:0008897">
    <property type="term" value="F:holo-[acyl-carrier-protein] synthase activity"/>
    <property type="evidence" value="ECO:0007669"/>
    <property type="project" value="UniProtKB-UniRule"/>
</dbReference>
<keyword evidence="7 8" id="KW-0275">Fatty acid biosynthesis</keyword>
<accession>A0A4S4FKP5</accession>
<keyword evidence="8" id="KW-0963">Cytoplasm</keyword>
<evidence type="ECO:0000256" key="8">
    <source>
        <dbReference type="HAMAP-Rule" id="MF_00101"/>
    </source>
</evidence>
<evidence type="ECO:0000256" key="7">
    <source>
        <dbReference type="ARBA" id="ARBA00023160"/>
    </source>
</evidence>
<feature type="binding site" evidence="8">
    <location>
        <position position="56"/>
    </location>
    <ligand>
        <name>Mg(2+)</name>
        <dbReference type="ChEBI" id="CHEBI:18420"/>
    </ligand>
</feature>
<dbReference type="InterPro" id="IPR008278">
    <property type="entry name" value="4-PPantetheinyl_Trfase_dom"/>
</dbReference>
<dbReference type="HAMAP" id="MF_00101">
    <property type="entry name" value="AcpS"/>
    <property type="match status" value="1"/>
</dbReference>
<keyword evidence="5 8" id="KW-0460">Magnesium</keyword>
<evidence type="ECO:0000256" key="6">
    <source>
        <dbReference type="ARBA" id="ARBA00023098"/>
    </source>
</evidence>